<dbReference type="Gene3D" id="3.90.180.10">
    <property type="entry name" value="Medium-chain alcohol dehydrogenases, catalytic domain"/>
    <property type="match status" value="1"/>
</dbReference>
<dbReference type="AlphaFoldDB" id="A0A0B0DGR8"/>
<dbReference type="PANTHER" id="PTHR48106:SF8">
    <property type="entry name" value="OS02G0805600 PROTEIN"/>
    <property type="match status" value="1"/>
</dbReference>
<protein>
    <submittedName>
        <fullName evidence="4">NAD(P)H-quinone oxidoreductase</fullName>
    </submittedName>
</protein>
<reference evidence="4 5" key="1">
    <citation type="submission" date="2014-09" db="EMBL/GenBank/DDBJ databases">
        <title>High-quality draft genome sequence of Kocuria marina SO9-6, an actinobacterium isolated from a copper mine.</title>
        <authorList>
            <person name="Castro D.B."/>
            <person name="Pereira L.B."/>
            <person name="Silva M.V."/>
            <person name="Silva B.P."/>
            <person name="Zanardi B.R."/>
            <person name="Carlos C."/>
            <person name="Belgini D.R."/>
            <person name="Limache E.G."/>
            <person name="Lacerda G.V."/>
            <person name="Nery M.B."/>
            <person name="Gomes M.B."/>
            <person name="Souza S."/>
            <person name="Silva T.M."/>
            <person name="Rodrigues V.D."/>
            <person name="Paulino L.C."/>
            <person name="Vicentini R."/>
            <person name="Ferraz L.F."/>
            <person name="Ottoboni L.M."/>
        </authorList>
    </citation>
    <scope>NUCLEOTIDE SEQUENCE [LARGE SCALE GENOMIC DNA]</scope>
    <source>
        <strain evidence="4 5">SO9-6</strain>
    </source>
</reference>
<feature type="domain" description="Enoyl reductase (ER)" evidence="3">
    <location>
        <begin position="10"/>
        <end position="325"/>
    </location>
</feature>
<proteinExistence type="predicted"/>
<dbReference type="NCBIfam" id="TIGR02824">
    <property type="entry name" value="quinone_pig3"/>
    <property type="match status" value="1"/>
</dbReference>
<dbReference type="InterPro" id="IPR036291">
    <property type="entry name" value="NAD(P)-bd_dom_sf"/>
</dbReference>
<dbReference type="GO" id="GO:0016651">
    <property type="term" value="F:oxidoreductase activity, acting on NAD(P)H"/>
    <property type="evidence" value="ECO:0007669"/>
    <property type="project" value="TreeGrafter"/>
</dbReference>
<evidence type="ECO:0000259" key="3">
    <source>
        <dbReference type="SMART" id="SM00829"/>
    </source>
</evidence>
<dbReference type="PROSITE" id="PS01162">
    <property type="entry name" value="QOR_ZETA_CRYSTAL"/>
    <property type="match status" value="1"/>
</dbReference>
<dbReference type="Pfam" id="PF00107">
    <property type="entry name" value="ADH_zinc_N"/>
    <property type="match status" value="1"/>
</dbReference>
<gene>
    <name evidence="4" type="ORF">AS25_01530</name>
</gene>
<name>A0A0B0DGR8_9MICC</name>
<evidence type="ECO:0000313" key="5">
    <source>
        <dbReference type="Proteomes" id="UP000030664"/>
    </source>
</evidence>
<dbReference type="Gene3D" id="3.40.50.720">
    <property type="entry name" value="NAD(P)-binding Rossmann-like Domain"/>
    <property type="match status" value="1"/>
</dbReference>
<dbReference type="Pfam" id="PF08240">
    <property type="entry name" value="ADH_N"/>
    <property type="match status" value="1"/>
</dbReference>
<dbReference type="RefSeq" id="WP_035960615.1">
    <property type="nucleotide sequence ID" value="NZ_JROM01000008.1"/>
</dbReference>
<dbReference type="Proteomes" id="UP000030664">
    <property type="component" value="Unassembled WGS sequence"/>
</dbReference>
<keyword evidence="2" id="KW-0560">Oxidoreductase</keyword>
<dbReference type="InterPro" id="IPR013149">
    <property type="entry name" value="ADH-like_C"/>
</dbReference>
<organism evidence="4 5">
    <name type="scientific">Kocuria marina</name>
    <dbReference type="NCBI Taxonomy" id="223184"/>
    <lineage>
        <taxon>Bacteria</taxon>
        <taxon>Bacillati</taxon>
        <taxon>Actinomycetota</taxon>
        <taxon>Actinomycetes</taxon>
        <taxon>Micrococcales</taxon>
        <taxon>Micrococcaceae</taxon>
        <taxon>Kocuria</taxon>
    </lineage>
</organism>
<dbReference type="SUPFAM" id="SSF51735">
    <property type="entry name" value="NAD(P)-binding Rossmann-fold domains"/>
    <property type="match status" value="1"/>
</dbReference>
<dbReference type="SMART" id="SM00829">
    <property type="entry name" value="PKS_ER"/>
    <property type="match status" value="1"/>
</dbReference>
<accession>A0A0B0DGR8</accession>
<evidence type="ECO:0000256" key="2">
    <source>
        <dbReference type="ARBA" id="ARBA00023002"/>
    </source>
</evidence>
<dbReference type="InterPro" id="IPR020843">
    <property type="entry name" value="ER"/>
</dbReference>
<dbReference type="GO" id="GO:0070402">
    <property type="term" value="F:NADPH binding"/>
    <property type="evidence" value="ECO:0007669"/>
    <property type="project" value="TreeGrafter"/>
</dbReference>
<sequence>MRAVRDVRSGGPEVLEAAETAEPRLTPEGVLIAVTAAGLNRADVLQRNGNYPVPPDATDIFGLEVSGTVVELGADVPEAAGLAVGDSVVALVDSGGYAERVVVPWRQVLPLPDGVDPVAAAGLPEVAATVFSNVFMAAAAREGETLLVHGGAGGIGTHAIQVARALGLTVLATVGSDEKMRVVSELGATPINYKDEDFVERVRELTDGHGADVILDVVGAKYLEPNLQAVATNGRIVIIGMQGGIKGELNVGRLLNKRAAVIGTTLRARPADEKARIMAAVREYVWPLVASGQVRPLVARTFPLDQVREAHEYFDSGSHVGKVLLTV</sequence>
<dbReference type="CDD" id="cd05276">
    <property type="entry name" value="p53_inducible_oxidoreductase"/>
    <property type="match status" value="1"/>
</dbReference>
<dbReference type="STRING" id="223184.AS25_01530"/>
<evidence type="ECO:0000313" key="4">
    <source>
        <dbReference type="EMBL" id="KHE75347.1"/>
    </source>
</evidence>
<keyword evidence="1" id="KW-0521">NADP</keyword>
<dbReference type="InterPro" id="IPR013154">
    <property type="entry name" value="ADH-like_N"/>
</dbReference>
<dbReference type="SUPFAM" id="SSF50129">
    <property type="entry name" value="GroES-like"/>
    <property type="match status" value="1"/>
</dbReference>
<comment type="caution">
    <text evidence="4">The sequence shown here is derived from an EMBL/GenBank/DDBJ whole genome shotgun (WGS) entry which is preliminary data.</text>
</comment>
<dbReference type="GO" id="GO:0008270">
    <property type="term" value="F:zinc ion binding"/>
    <property type="evidence" value="ECO:0007669"/>
    <property type="project" value="InterPro"/>
</dbReference>
<evidence type="ECO:0000256" key="1">
    <source>
        <dbReference type="ARBA" id="ARBA00022857"/>
    </source>
</evidence>
<dbReference type="InterPro" id="IPR014189">
    <property type="entry name" value="Quinone_OxRdtase_PIG3"/>
</dbReference>
<dbReference type="InterPro" id="IPR002364">
    <property type="entry name" value="Quin_OxRdtase/zeta-crystal_CS"/>
</dbReference>
<dbReference type="InterPro" id="IPR011032">
    <property type="entry name" value="GroES-like_sf"/>
</dbReference>
<dbReference type="eggNOG" id="COG0604">
    <property type="taxonomic scope" value="Bacteria"/>
</dbReference>
<dbReference type="EMBL" id="JROM01000008">
    <property type="protein sequence ID" value="KHE75347.1"/>
    <property type="molecule type" value="Genomic_DNA"/>
</dbReference>
<dbReference type="PANTHER" id="PTHR48106">
    <property type="entry name" value="QUINONE OXIDOREDUCTASE PIG3-RELATED"/>
    <property type="match status" value="1"/>
</dbReference>